<dbReference type="OrthoDB" id="2666767at2"/>
<dbReference type="InterPro" id="IPR006741">
    <property type="entry name" value="AgrB"/>
</dbReference>
<dbReference type="GO" id="GO:0008233">
    <property type="term" value="F:peptidase activity"/>
    <property type="evidence" value="ECO:0007669"/>
    <property type="project" value="UniProtKB-KW"/>
</dbReference>
<keyword evidence="7 8" id="KW-0472">Membrane</keyword>
<evidence type="ECO:0000256" key="7">
    <source>
        <dbReference type="ARBA" id="ARBA00023136"/>
    </source>
</evidence>
<feature type="transmembrane region" description="Helical" evidence="8">
    <location>
        <begin position="103"/>
        <end position="124"/>
    </location>
</feature>
<evidence type="ECO:0000256" key="5">
    <source>
        <dbReference type="ARBA" id="ARBA00022801"/>
    </source>
</evidence>
<reference evidence="9 10" key="1">
    <citation type="submission" date="2016-10" db="EMBL/GenBank/DDBJ databases">
        <authorList>
            <person name="de Groot N.N."/>
        </authorList>
    </citation>
    <scope>NUCLEOTIDE SEQUENCE [LARGE SCALE GENOMIC DNA]</scope>
    <source>
        <strain evidence="9 10">DSM 28129</strain>
    </source>
</reference>
<keyword evidence="4 8" id="KW-0812">Transmembrane</keyword>
<feature type="transmembrane region" description="Helical" evidence="8">
    <location>
        <begin position="35"/>
        <end position="59"/>
    </location>
</feature>
<dbReference type="AlphaFoldDB" id="A0A1G7GUC1"/>
<dbReference type="GO" id="GO:0006508">
    <property type="term" value="P:proteolysis"/>
    <property type="evidence" value="ECO:0007669"/>
    <property type="project" value="UniProtKB-KW"/>
</dbReference>
<evidence type="ECO:0000256" key="2">
    <source>
        <dbReference type="ARBA" id="ARBA00022654"/>
    </source>
</evidence>
<keyword evidence="10" id="KW-1185">Reference proteome</keyword>
<dbReference type="EMBL" id="FNBG01000003">
    <property type="protein sequence ID" value="SDE91643.1"/>
    <property type="molecule type" value="Genomic_DNA"/>
</dbReference>
<evidence type="ECO:0000256" key="6">
    <source>
        <dbReference type="ARBA" id="ARBA00022989"/>
    </source>
</evidence>
<evidence type="ECO:0000256" key="1">
    <source>
        <dbReference type="ARBA" id="ARBA00022475"/>
    </source>
</evidence>
<accession>A0A1G7GUC1</accession>
<evidence type="ECO:0000313" key="10">
    <source>
        <dbReference type="Proteomes" id="UP000198972"/>
    </source>
</evidence>
<proteinExistence type="predicted"/>
<keyword evidence="6 8" id="KW-1133">Transmembrane helix</keyword>
<feature type="transmembrane region" description="Helical" evidence="8">
    <location>
        <begin position="145"/>
        <end position="162"/>
    </location>
</feature>
<protein>
    <submittedName>
        <fullName evidence="9">Accessory gene regulator B</fullName>
    </submittedName>
</protein>
<dbReference type="STRING" id="670482.SAMN04488542_103199"/>
<keyword evidence="1" id="KW-1003">Cell membrane</keyword>
<feature type="transmembrane region" description="Helical" evidence="8">
    <location>
        <begin position="80"/>
        <end position="97"/>
    </location>
</feature>
<keyword evidence="2" id="KW-0673">Quorum sensing</keyword>
<feature type="transmembrane region" description="Helical" evidence="8">
    <location>
        <begin position="168"/>
        <end position="185"/>
    </location>
</feature>
<dbReference type="Proteomes" id="UP000198972">
    <property type="component" value="Unassembled WGS sequence"/>
</dbReference>
<evidence type="ECO:0000256" key="8">
    <source>
        <dbReference type="SAM" id="Phobius"/>
    </source>
</evidence>
<evidence type="ECO:0000313" key="9">
    <source>
        <dbReference type="EMBL" id="SDE91643.1"/>
    </source>
</evidence>
<evidence type="ECO:0000256" key="3">
    <source>
        <dbReference type="ARBA" id="ARBA00022670"/>
    </source>
</evidence>
<dbReference type="Pfam" id="PF04647">
    <property type="entry name" value="AgrB"/>
    <property type="match status" value="1"/>
</dbReference>
<dbReference type="SMART" id="SM00793">
    <property type="entry name" value="AgrB"/>
    <property type="match status" value="1"/>
</dbReference>
<keyword evidence="3" id="KW-0645">Protease</keyword>
<evidence type="ECO:0000256" key="4">
    <source>
        <dbReference type="ARBA" id="ARBA00022692"/>
    </source>
</evidence>
<organism evidence="9 10">
    <name type="scientific">Fontibacillus panacisegetis</name>
    <dbReference type="NCBI Taxonomy" id="670482"/>
    <lineage>
        <taxon>Bacteria</taxon>
        <taxon>Bacillati</taxon>
        <taxon>Bacillota</taxon>
        <taxon>Bacilli</taxon>
        <taxon>Bacillales</taxon>
        <taxon>Paenibacillaceae</taxon>
        <taxon>Fontibacillus</taxon>
    </lineage>
</organism>
<dbReference type="GO" id="GO:0016020">
    <property type="term" value="C:membrane"/>
    <property type="evidence" value="ECO:0007669"/>
    <property type="project" value="InterPro"/>
</dbReference>
<gene>
    <name evidence="9" type="ORF">SAMN04488542_103199</name>
</gene>
<dbReference type="GO" id="GO:0009372">
    <property type="term" value="P:quorum sensing"/>
    <property type="evidence" value="ECO:0007669"/>
    <property type="project" value="UniProtKB-KW"/>
</dbReference>
<keyword evidence="5" id="KW-0378">Hydrolase</keyword>
<name>A0A1G7GUC1_9BACL</name>
<sequence>MAAQLLDKMIAQLIHSGSIREDDKDLYAYGLQQGLFIILNVLTTVAIGLISGMFWQSILFMAAYLPLRSFAGGYHAKTQLLCYLYSIMLTSAVLWAIKLIPWTNSICLGLALLAGAVIFILGPVEDSNKPLDQIEIATYKRRTRAILLFEMSIIVLMLGVGHNDILPGMSVSLFALSVMLVLGKVKKHNKERDFV</sequence>